<dbReference type="Proteomes" id="UP000623067">
    <property type="component" value="Unassembled WGS sequence"/>
</dbReference>
<proteinExistence type="predicted"/>
<dbReference type="RefSeq" id="WP_188658854.1">
    <property type="nucleotide sequence ID" value="NZ_BMIH01000003.1"/>
</dbReference>
<dbReference type="AlphaFoldDB" id="A0A916T5D3"/>
<reference evidence="2" key="2">
    <citation type="submission" date="2020-09" db="EMBL/GenBank/DDBJ databases">
        <authorList>
            <person name="Sun Q."/>
            <person name="Zhou Y."/>
        </authorList>
    </citation>
    <scope>NUCLEOTIDE SEQUENCE</scope>
    <source>
        <strain evidence="2">CGMCC 1.15330</strain>
    </source>
</reference>
<comment type="caution">
    <text evidence="2">The sequence shown here is derived from an EMBL/GenBank/DDBJ whole genome shotgun (WGS) entry which is preliminary data.</text>
</comment>
<gene>
    <name evidence="2" type="ORF">GCM10011380_22150</name>
</gene>
<organism evidence="2 3">
    <name type="scientific">Sphingomonas metalli</name>
    <dbReference type="NCBI Taxonomy" id="1779358"/>
    <lineage>
        <taxon>Bacteria</taxon>
        <taxon>Pseudomonadati</taxon>
        <taxon>Pseudomonadota</taxon>
        <taxon>Alphaproteobacteria</taxon>
        <taxon>Sphingomonadales</taxon>
        <taxon>Sphingomonadaceae</taxon>
        <taxon>Sphingomonas</taxon>
    </lineage>
</organism>
<accession>A0A916T5D3</accession>
<keyword evidence="3" id="KW-1185">Reference proteome</keyword>
<keyword evidence="1" id="KW-0732">Signal</keyword>
<feature type="signal peptide" evidence="1">
    <location>
        <begin position="1"/>
        <end position="20"/>
    </location>
</feature>
<dbReference type="EMBL" id="BMIH01000003">
    <property type="protein sequence ID" value="GGB32304.1"/>
    <property type="molecule type" value="Genomic_DNA"/>
</dbReference>
<evidence type="ECO:0000256" key="1">
    <source>
        <dbReference type="SAM" id="SignalP"/>
    </source>
</evidence>
<reference evidence="2" key="1">
    <citation type="journal article" date="2014" name="Int. J. Syst. Evol. Microbiol.">
        <title>Complete genome sequence of Corynebacterium casei LMG S-19264T (=DSM 44701T), isolated from a smear-ripened cheese.</title>
        <authorList>
            <consortium name="US DOE Joint Genome Institute (JGI-PGF)"/>
            <person name="Walter F."/>
            <person name="Albersmeier A."/>
            <person name="Kalinowski J."/>
            <person name="Ruckert C."/>
        </authorList>
    </citation>
    <scope>NUCLEOTIDE SEQUENCE</scope>
    <source>
        <strain evidence="2">CGMCC 1.15330</strain>
    </source>
</reference>
<sequence length="174" mass="18450">MKGVTAILAGLALLAGPAEAQRRCVTDAEAESLALVALPEILRETGRVCAARLPSASLIRRADSPLIVRYQAAADRAWPDAKAAIVQLSDPAVEMLLQSDYARPVITSVVVPQIVGRIDLGDCATVDRLVTQLEPLSPRNTASIVVTVLRYLKADRARAGKAAVPQLPLCPVQP</sequence>
<feature type="chain" id="PRO_5037264961" evidence="1">
    <location>
        <begin position="21"/>
        <end position="174"/>
    </location>
</feature>
<evidence type="ECO:0000313" key="3">
    <source>
        <dbReference type="Proteomes" id="UP000623067"/>
    </source>
</evidence>
<protein>
    <submittedName>
        <fullName evidence="2">Uncharacterized protein</fullName>
    </submittedName>
</protein>
<evidence type="ECO:0000313" key="2">
    <source>
        <dbReference type="EMBL" id="GGB32304.1"/>
    </source>
</evidence>
<name>A0A916T5D3_9SPHN</name>